<feature type="region of interest" description="Disordered" evidence="1">
    <location>
        <begin position="1"/>
        <end position="26"/>
    </location>
</feature>
<evidence type="ECO:0000256" key="1">
    <source>
        <dbReference type="SAM" id="MobiDB-lite"/>
    </source>
</evidence>
<gene>
    <name evidence="2" type="ordered locus">AXX17_At1g20350</name>
</gene>
<evidence type="ECO:0000313" key="2">
    <source>
        <dbReference type="EMBL" id="OAP16450.1"/>
    </source>
</evidence>
<dbReference type="Proteomes" id="UP000078284">
    <property type="component" value="Chromosome 1"/>
</dbReference>
<feature type="compositionally biased region" description="Basic and acidic residues" evidence="1">
    <location>
        <begin position="1"/>
        <end position="17"/>
    </location>
</feature>
<protein>
    <submittedName>
        <fullName evidence="2">Uncharacterized protein</fullName>
    </submittedName>
</protein>
<dbReference type="EMBL" id="LUHQ01000001">
    <property type="protein sequence ID" value="OAP16450.1"/>
    <property type="molecule type" value="Genomic_DNA"/>
</dbReference>
<evidence type="ECO:0000313" key="3">
    <source>
        <dbReference type="Proteomes" id="UP000078284"/>
    </source>
</evidence>
<name>A0A178WDF3_ARATH</name>
<proteinExistence type="predicted"/>
<sequence length="73" mass="8542">MKQDSRHTFRREREPGKESLLTNPVPSLIPPRNQKLYLFIKGFVTCQASAPVMAKVMYKIPSLCFWYICFFSV</sequence>
<organism evidence="2 3">
    <name type="scientific">Arabidopsis thaliana</name>
    <name type="common">Mouse-ear cress</name>
    <dbReference type="NCBI Taxonomy" id="3702"/>
    <lineage>
        <taxon>Eukaryota</taxon>
        <taxon>Viridiplantae</taxon>
        <taxon>Streptophyta</taxon>
        <taxon>Embryophyta</taxon>
        <taxon>Tracheophyta</taxon>
        <taxon>Spermatophyta</taxon>
        <taxon>Magnoliopsida</taxon>
        <taxon>eudicotyledons</taxon>
        <taxon>Gunneridae</taxon>
        <taxon>Pentapetalae</taxon>
        <taxon>rosids</taxon>
        <taxon>malvids</taxon>
        <taxon>Brassicales</taxon>
        <taxon>Brassicaceae</taxon>
        <taxon>Camelineae</taxon>
        <taxon>Arabidopsis</taxon>
    </lineage>
</organism>
<comment type="caution">
    <text evidence="2">The sequence shown here is derived from an EMBL/GenBank/DDBJ whole genome shotgun (WGS) entry which is preliminary data.</text>
</comment>
<accession>A0A178WDF3</accession>
<dbReference type="AlphaFoldDB" id="A0A178WDF3"/>
<reference evidence="3" key="1">
    <citation type="journal article" date="2016" name="Proc. Natl. Acad. Sci. U.S.A.">
        <title>Chromosome-level assembly of Arabidopsis thaliana Ler reveals the extent of translocation and inversion polymorphisms.</title>
        <authorList>
            <person name="Zapata L."/>
            <person name="Ding J."/>
            <person name="Willing E.M."/>
            <person name="Hartwig B."/>
            <person name="Bezdan D."/>
            <person name="Jiao W.B."/>
            <person name="Patel V."/>
            <person name="Velikkakam James G."/>
            <person name="Koornneef M."/>
            <person name="Ossowski S."/>
            <person name="Schneeberger K."/>
        </authorList>
    </citation>
    <scope>NUCLEOTIDE SEQUENCE [LARGE SCALE GENOMIC DNA]</scope>
    <source>
        <strain evidence="3">cv. Landsberg erecta</strain>
    </source>
</reference>